<reference evidence="18" key="1">
    <citation type="submission" date="2021-01" db="EMBL/GenBank/DDBJ databases">
        <title>Caligus Genome Assembly.</title>
        <authorList>
            <person name="Gallardo-Escarate C."/>
        </authorList>
    </citation>
    <scope>NUCLEOTIDE SEQUENCE [LARGE SCALE GENOMIC DNA]</scope>
</reference>
<evidence type="ECO:0000256" key="6">
    <source>
        <dbReference type="ARBA" id="ARBA00022723"/>
    </source>
</evidence>
<dbReference type="GO" id="GO:0016042">
    <property type="term" value="P:lipid catabolic process"/>
    <property type="evidence" value="ECO:0007669"/>
    <property type="project" value="UniProtKB-KW"/>
</dbReference>
<dbReference type="InterPro" id="IPR029058">
    <property type="entry name" value="AB_hydrolase_fold"/>
</dbReference>
<sequence length="235" mass="26462">MSVNDALTDLMLVTAPIDGYENYFTHNGIMDAASELRDKEILEKALVHNPGYDILVTGHSLGAGVAVVLTFLLRILYKSTTCYAYASPYSEEFVVHIVHGDDIFPRLTPKNFALLVNQMRHALRLSKVPKYKILGLRMFSCLFPRILSLEDTLLAQGSSQDPLPRKMLINKYNRKHSSVLDLGLSLPGRILYVTREEGIEREYRHEDDLDHLPINLLHALEAIQAMSESPTSVVV</sequence>
<dbReference type="GO" id="GO:0046872">
    <property type="term" value="F:metal ion binding"/>
    <property type="evidence" value="ECO:0007669"/>
    <property type="project" value="UniProtKB-KW"/>
</dbReference>
<keyword evidence="9" id="KW-0442">Lipid degradation</keyword>
<evidence type="ECO:0000256" key="3">
    <source>
        <dbReference type="ARBA" id="ARBA00022475"/>
    </source>
</evidence>
<evidence type="ECO:0000313" key="17">
    <source>
        <dbReference type="EMBL" id="QQP50578.1"/>
    </source>
</evidence>
<comment type="subcellular location">
    <subcellularLocation>
        <location evidence="2">Cell membrane</location>
        <topology evidence="2">Multi-pass membrane protein</topology>
    </subcellularLocation>
</comment>
<dbReference type="PANTHER" id="PTHR45792:SF8">
    <property type="entry name" value="DIACYLGLYCEROL LIPASE-ALPHA"/>
    <property type="match status" value="1"/>
</dbReference>
<comment type="catalytic activity">
    <reaction evidence="13">
        <text>a 1,2-diacyl-sn-glycerol + H2O = a 2-acylglycerol + a fatty acid + H(+)</text>
        <dbReference type="Rhea" id="RHEA:33275"/>
        <dbReference type="ChEBI" id="CHEBI:15377"/>
        <dbReference type="ChEBI" id="CHEBI:15378"/>
        <dbReference type="ChEBI" id="CHEBI:17389"/>
        <dbReference type="ChEBI" id="CHEBI:17815"/>
        <dbReference type="ChEBI" id="CHEBI:28868"/>
        <dbReference type="EC" id="3.1.1.116"/>
    </reaction>
    <physiologicalReaction direction="left-to-right" evidence="13">
        <dbReference type="Rhea" id="RHEA:33276"/>
    </physiologicalReaction>
</comment>
<gene>
    <name evidence="17" type="ORF">FKW44_011617</name>
</gene>
<dbReference type="Pfam" id="PF01764">
    <property type="entry name" value="Lipase_3"/>
    <property type="match status" value="1"/>
</dbReference>
<dbReference type="Proteomes" id="UP000595437">
    <property type="component" value="Chromosome 7"/>
</dbReference>
<keyword evidence="6" id="KW-0479">Metal-binding</keyword>
<keyword evidence="12 15" id="KW-0472">Membrane</keyword>
<keyword evidence="3" id="KW-1003">Cell membrane</keyword>
<protein>
    <recommendedName>
        <fullName evidence="14">sn-1-specific diacylglycerol lipase</fullName>
        <ecNumber evidence="14">3.1.1.116</ecNumber>
    </recommendedName>
</protein>
<keyword evidence="7" id="KW-0378">Hydrolase</keyword>
<keyword evidence="5 15" id="KW-0812">Transmembrane</keyword>
<keyword evidence="18" id="KW-1185">Reference proteome</keyword>
<evidence type="ECO:0000256" key="4">
    <source>
        <dbReference type="ARBA" id="ARBA00022553"/>
    </source>
</evidence>
<keyword evidence="10 15" id="KW-1133">Transmembrane helix</keyword>
<evidence type="ECO:0000256" key="10">
    <source>
        <dbReference type="ARBA" id="ARBA00022989"/>
    </source>
</evidence>
<dbReference type="GO" id="GO:0005886">
    <property type="term" value="C:plasma membrane"/>
    <property type="evidence" value="ECO:0007669"/>
    <property type="project" value="UniProtKB-SubCell"/>
</dbReference>
<name>A0A7T8HI75_CALRO</name>
<proteinExistence type="predicted"/>
<dbReference type="Gene3D" id="3.40.50.1820">
    <property type="entry name" value="alpha/beta hydrolase"/>
    <property type="match status" value="1"/>
</dbReference>
<evidence type="ECO:0000256" key="8">
    <source>
        <dbReference type="ARBA" id="ARBA00022837"/>
    </source>
</evidence>
<evidence type="ECO:0000256" key="5">
    <source>
        <dbReference type="ARBA" id="ARBA00022692"/>
    </source>
</evidence>
<evidence type="ECO:0000256" key="9">
    <source>
        <dbReference type="ARBA" id="ARBA00022963"/>
    </source>
</evidence>
<dbReference type="CDD" id="cd00519">
    <property type="entry name" value="Lipase_3"/>
    <property type="match status" value="1"/>
</dbReference>
<evidence type="ECO:0000256" key="7">
    <source>
        <dbReference type="ARBA" id="ARBA00022801"/>
    </source>
</evidence>
<keyword evidence="8" id="KW-0106">Calcium</keyword>
<dbReference type="EMBL" id="CP045896">
    <property type="protein sequence ID" value="QQP50578.1"/>
    <property type="molecule type" value="Genomic_DNA"/>
</dbReference>
<keyword evidence="4" id="KW-0597">Phosphoprotein</keyword>
<dbReference type="InterPro" id="IPR052214">
    <property type="entry name" value="DAG_Lipase-Related"/>
</dbReference>
<dbReference type="SUPFAM" id="SSF53474">
    <property type="entry name" value="alpha/beta-Hydrolases"/>
    <property type="match status" value="1"/>
</dbReference>
<evidence type="ECO:0000256" key="11">
    <source>
        <dbReference type="ARBA" id="ARBA00023098"/>
    </source>
</evidence>
<evidence type="ECO:0000313" key="18">
    <source>
        <dbReference type="Proteomes" id="UP000595437"/>
    </source>
</evidence>
<organism evidence="17 18">
    <name type="scientific">Caligus rogercresseyi</name>
    <name type="common">Sea louse</name>
    <dbReference type="NCBI Taxonomy" id="217165"/>
    <lineage>
        <taxon>Eukaryota</taxon>
        <taxon>Metazoa</taxon>
        <taxon>Ecdysozoa</taxon>
        <taxon>Arthropoda</taxon>
        <taxon>Crustacea</taxon>
        <taxon>Multicrustacea</taxon>
        <taxon>Hexanauplia</taxon>
        <taxon>Copepoda</taxon>
        <taxon>Siphonostomatoida</taxon>
        <taxon>Caligidae</taxon>
        <taxon>Caligus</taxon>
    </lineage>
</organism>
<dbReference type="OrthoDB" id="438440at2759"/>
<dbReference type="EC" id="3.1.1.116" evidence="14"/>
<evidence type="ECO:0000256" key="14">
    <source>
        <dbReference type="ARBA" id="ARBA00026104"/>
    </source>
</evidence>
<evidence type="ECO:0000256" key="12">
    <source>
        <dbReference type="ARBA" id="ARBA00023136"/>
    </source>
</evidence>
<comment type="cofactor">
    <cofactor evidence="1">
        <name>Ca(2+)</name>
        <dbReference type="ChEBI" id="CHEBI:29108"/>
    </cofactor>
</comment>
<dbReference type="GO" id="GO:0016298">
    <property type="term" value="F:lipase activity"/>
    <property type="evidence" value="ECO:0007669"/>
    <property type="project" value="TreeGrafter"/>
</dbReference>
<keyword evidence="11" id="KW-0443">Lipid metabolism</keyword>
<evidence type="ECO:0000256" key="13">
    <source>
        <dbReference type="ARBA" id="ARBA00024531"/>
    </source>
</evidence>
<dbReference type="AlphaFoldDB" id="A0A7T8HI75"/>
<evidence type="ECO:0000256" key="15">
    <source>
        <dbReference type="SAM" id="Phobius"/>
    </source>
</evidence>
<dbReference type="InterPro" id="IPR002921">
    <property type="entry name" value="Fungal_lipase-type"/>
</dbReference>
<feature type="transmembrane region" description="Helical" evidence="15">
    <location>
        <begin position="54"/>
        <end position="77"/>
    </location>
</feature>
<evidence type="ECO:0000256" key="2">
    <source>
        <dbReference type="ARBA" id="ARBA00004651"/>
    </source>
</evidence>
<dbReference type="PANTHER" id="PTHR45792">
    <property type="entry name" value="DIACYLGLYCEROL LIPASE HOMOLOG-RELATED"/>
    <property type="match status" value="1"/>
</dbReference>
<evidence type="ECO:0000259" key="16">
    <source>
        <dbReference type="Pfam" id="PF01764"/>
    </source>
</evidence>
<accession>A0A7T8HI75</accession>
<feature type="domain" description="Fungal lipase-type" evidence="16">
    <location>
        <begin position="10"/>
        <end position="110"/>
    </location>
</feature>
<evidence type="ECO:0000256" key="1">
    <source>
        <dbReference type="ARBA" id="ARBA00001913"/>
    </source>
</evidence>